<keyword evidence="1" id="KW-1133">Transmembrane helix</keyword>
<keyword evidence="3" id="KW-1185">Reference proteome</keyword>
<reference evidence="2 3" key="1">
    <citation type="submission" date="2016-11" db="EMBL/GenBank/DDBJ databases">
        <authorList>
            <person name="Jaros S."/>
            <person name="Januszkiewicz K."/>
            <person name="Wedrychowicz H."/>
        </authorList>
    </citation>
    <scope>NUCLEOTIDE SEQUENCE [LARGE SCALE GENOMIC DNA]</scope>
    <source>
        <strain evidence="2 3">DSM 15480</strain>
    </source>
</reference>
<organism evidence="2 3">
    <name type="scientific">Hespellia stercorisuis DSM 15480</name>
    <dbReference type="NCBI Taxonomy" id="1121950"/>
    <lineage>
        <taxon>Bacteria</taxon>
        <taxon>Bacillati</taxon>
        <taxon>Bacillota</taxon>
        <taxon>Clostridia</taxon>
        <taxon>Lachnospirales</taxon>
        <taxon>Lachnospiraceae</taxon>
        <taxon>Hespellia</taxon>
    </lineage>
</organism>
<accession>A0A1M6PA13</accession>
<dbReference type="STRING" id="1121950.SAMN02745243_02058"/>
<evidence type="ECO:0000313" key="2">
    <source>
        <dbReference type="EMBL" id="SHK04783.1"/>
    </source>
</evidence>
<feature type="transmembrane region" description="Helical" evidence="1">
    <location>
        <begin position="200"/>
        <end position="219"/>
    </location>
</feature>
<dbReference type="PANTHER" id="PTHR37814">
    <property type="entry name" value="CONSERVED MEMBRANE PROTEIN"/>
    <property type="match status" value="1"/>
</dbReference>
<feature type="transmembrane region" description="Helical" evidence="1">
    <location>
        <begin position="334"/>
        <end position="353"/>
    </location>
</feature>
<feature type="transmembrane region" description="Helical" evidence="1">
    <location>
        <begin position="231"/>
        <end position="252"/>
    </location>
</feature>
<dbReference type="RefSeq" id="WP_073109623.1">
    <property type="nucleotide sequence ID" value="NZ_FQZY01000027.1"/>
</dbReference>
<proteinExistence type="predicted"/>
<evidence type="ECO:0000256" key="1">
    <source>
        <dbReference type="SAM" id="Phobius"/>
    </source>
</evidence>
<feature type="transmembrane region" description="Helical" evidence="1">
    <location>
        <begin position="89"/>
        <end position="110"/>
    </location>
</feature>
<keyword evidence="1" id="KW-0812">Transmembrane</keyword>
<keyword evidence="1" id="KW-0472">Membrane</keyword>
<feature type="transmembrane region" description="Helical" evidence="1">
    <location>
        <begin position="272"/>
        <end position="296"/>
    </location>
</feature>
<dbReference type="InterPro" id="IPR038728">
    <property type="entry name" value="YkvI-like"/>
</dbReference>
<feature type="transmembrane region" description="Helical" evidence="1">
    <location>
        <begin position="122"/>
        <end position="143"/>
    </location>
</feature>
<feature type="transmembrane region" description="Helical" evidence="1">
    <location>
        <begin position="150"/>
        <end position="171"/>
    </location>
</feature>
<name>A0A1M6PA13_9FIRM</name>
<feature type="transmembrane region" description="Helical" evidence="1">
    <location>
        <begin position="7"/>
        <end position="28"/>
    </location>
</feature>
<dbReference type="OrthoDB" id="4424890at2"/>
<feature type="transmembrane region" description="Helical" evidence="1">
    <location>
        <begin position="40"/>
        <end position="60"/>
    </location>
</feature>
<dbReference type="PANTHER" id="PTHR37814:SF1">
    <property type="entry name" value="MEMBRANE PROTEIN"/>
    <property type="match status" value="1"/>
</dbReference>
<dbReference type="Proteomes" id="UP000184301">
    <property type="component" value="Unassembled WGS sequence"/>
</dbReference>
<protein>
    <submittedName>
        <fullName evidence="2">Uncharacterized membrane protein YkvI</fullName>
    </submittedName>
</protein>
<gene>
    <name evidence="2" type="ORF">SAMN02745243_02058</name>
</gene>
<feature type="transmembrane region" description="Helical" evidence="1">
    <location>
        <begin position="308"/>
        <end position="328"/>
    </location>
</feature>
<dbReference type="EMBL" id="FQZY01000027">
    <property type="protein sequence ID" value="SHK04783.1"/>
    <property type="molecule type" value="Genomic_DNA"/>
</dbReference>
<evidence type="ECO:0000313" key="3">
    <source>
        <dbReference type="Proteomes" id="UP000184301"/>
    </source>
</evidence>
<sequence length="373" mass="39207">MEKGKISIGAVIGFCGACIAFYIGAGFATMQEVMQYEASYGSLFMVVIAVAAVIYIYTNISFATNGNRLKLQRGGDIYGHYCGKYVGTFYDYFSAIFCYMCFIVMCGGANSTATQQWGLPNGVGAVVLTIAVIATAVFGLDGILKALSKLGPIIIIMILIISIITGVSHIGDFGAGIEAIDSGKYELTQVGGGNPFASGASYGGFVILWFAAFLAEIGAKNKLKEVNTGMLLSCLFIFGAAAICCIALISNIADTATADIPALVLANSIHPILGQIFAVIVFCGIYTTSVPLLWTGVGRAVKEGTTQYKVVTVVAGIVGCVVACFLPYKGLVNVLYGLNGYLGFVLVAFMIIYDIRTKMGTKVPVKASKSSAE</sequence>
<dbReference type="AlphaFoldDB" id="A0A1M6PA13"/>